<gene>
    <name evidence="5" type="ORF">DW967_15475</name>
    <name evidence="2" type="ORF">ERS852580_00327</name>
    <name evidence="4" type="ORF">GKE07_01815</name>
    <name evidence="3" type="ORF">LIZ56_06590</name>
</gene>
<reference evidence="5 7" key="2">
    <citation type="submission" date="2018-08" db="EMBL/GenBank/DDBJ databases">
        <title>A genome reference for cultivated species of the human gut microbiota.</title>
        <authorList>
            <person name="Zou Y."/>
            <person name="Xue W."/>
            <person name="Luo G."/>
        </authorList>
    </citation>
    <scope>NUCLEOTIDE SEQUENCE [LARGE SCALE GENOMIC DNA]</scope>
    <source>
        <strain evidence="5 7">AM47-6BH</strain>
    </source>
</reference>
<name>A0A173R7R2_9FIRM</name>
<evidence type="ECO:0000313" key="7">
    <source>
        <dbReference type="Proteomes" id="UP000283721"/>
    </source>
</evidence>
<keyword evidence="1 3" id="KW-0378">Hydrolase</keyword>
<reference evidence="3" key="4">
    <citation type="submission" date="2021-10" db="EMBL/GenBank/DDBJ databases">
        <title>Collection of gut derived symbiotic bacterial strains cultured from healthy donors.</title>
        <authorList>
            <person name="Lin H."/>
            <person name="Littmann E."/>
            <person name="Kohout C."/>
            <person name="Pamer E.G."/>
        </authorList>
    </citation>
    <scope>NUCLEOTIDE SEQUENCE</scope>
    <source>
        <strain evidence="3">DFI.9.42</strain>
    </source>
</reference>
<evidence type="ECO:0000313" key="5">
    <source>
        <dbReference type="EMBL" id="RGZ88247.1"/>
    </source>
</evidence>
<dbReference type="AlphaFoldDB" id="A0A173R7R2"/>
<reference evidence="4 8" key="3">
    <citation type="journal article" date="2019" name="Nat. Med.">
        <title>A library of human gut bacterial isolates paired with longitudinal multiomics data enables mechanistic microbiome research.</title>
        <authorList>
            <person name="Poyet M."/>
            <person name="Groussin M."/>
            <person name="Gibbons S.M."/>
            <person name="Avila-Pacheco J."/>
            <person name="Jiang X."/>
            <person name="Kearney S.M."/>
            <person name="Perrotta A.R."/>
            <person name="Berdy B."/>
            <person name="Zhao S."/>
            <person name="Lieberman T.D."/>
            <person name="Swanson P.K."/>
            <person name="Smith M."/>
            <person name="Roesemann S."/>
            <person name="Alexander J.E."/>
            <person name="Rich S.A."/>
            <person name="Livny J."/>
            <person name="Vlamakis H."/>
            <person name="Clish C."/>
            <person name="Bullock K."/>
            <person name="Deik A."/>
            <person name="Scott J."/>
            <person name="Pierce K.A."/>
            <person name="Xavier R.J."/>
            <person name="Alm E.J."/>
        </authorList>
    </citation>
    <scope>NUCLEOTIDE SEQUENCE [LARGE SCALE GENOMIC DNA]</scope>
    <source>
        <strain evidence="4 8">BIOML-A11</strain>
    </source>
</reference>
<dbReference type="InterPro" id="IPR042301">
    <property type="entry name" value="GH115_sf"/>
</dbReference>
<dbReference type="Gene3D" id="3.20.20.520">
    <property type="entry name" value="Glycosyl hydrolase family 115"/>
    <property type="match status" value="1"/>
</dbReference>
<sequence length="670" mass="79121">MEMQINVNTKIIYMDSAVPVMRAIENVKRDIRKVCCDSDEKGCDIVLIMENMQAEQFEIKCDNNMLVIYASDTLGFVYGLYHISRDILGVLPFWFWNDQVFIKKKGCRISGEYAYTSKPYAVKYRGWFVNDEVLIHKWYVDRKKDMPWEMVFEALLRCGGNLVIPGTDKNSHIYRDLAADMGLRITHHHAEPLGAPMFARRYPELTPSYDEYPEKFHELWKEGIDEQKKLDVIWNLGFRGQGDCPFWDNDPRYQTSESRGELMGKLIGLQRDYVQNEIPDAQYCTNLYGETMELYRDGYLKLPDDVIKIWADNGFGKMVTRRQGNHNPRIPALPKENNTGRHGIYYHVSFYDLQAANHITMLPNKPKLVHSELKKVLEHHVKDYWIINCSNVKPHVYYLDFIANMWRDGDVDIDKHLKGYIASYYGEDHITEIAECFRQYWQHALKYGEHEDDHAGEQFANHVARMLISQFMKDKSQRAEDLLWACDDKTLEGQVEWYKKLCAKGKESYEQLLCCYEKLDARLIDHERILFEDSLYLQAEIYYNCYSGALLMCEALCEAFAGEYKLAFYKAGKARKAYLRADRDMRDREHGKWHDFYANECLTDIKQTAWVIEGLMSYIRNLGDGPHFYLWQREFLYSEEDRRVVLVCNMENHLKDLELYELMEERYGDM</sequence>
<dbReference type="RefSeq" id="WP_015568342.1">
    <property type="nucleotide sequence ID" value="NZ_CP143947.1"/>
</dbReference>
<dbReference type="Proteomes" id="UP000095673">
    <property type="component" value="Unassembled WGS sequence"/>
</dbReference>
<organism evidence="2 6">
    <name type="scientific">Agathobacter rectalis</name>
    <dbReference type="NCBI Taxonomy" id="39491"/>
    <lineage>
        <taxon>Bacteria</taxon>
        <taxon>Bacillati</taxon>
        <taxon>Bacillota</taxon>
        <taxon>Clostridia</taxon>
        <taxon>Lachnospirales</taxon>
        <taxon>Lachnospiraceae</taxon>
        <taxon>Agathobacter</taxon>
    </lineage>
</organism>
<accession>A0A173R7R2</accession>
<dbReference type="PANTHER" id="PTHR37842">
    <property type="match status" value="1"/>
</dbReference>
<dbReference type="EMBL" id="CYXM01000001">
    <property type="protein sequence ID" value="CUM73881.1"/>
    <property type="molecule type" value="Genomic_DNA"/>
</dbReference>
<evidence type="ECO:0000313" key="6">
    <source>
        <dbReference type="Proteomes" id="UP000095673"/>
    </source>
</evidence>
<evidence type="ECO:0000313" key="2">
    <source>
        <dbReference type="EMBL" id="CUM73881.1"/>
    </source>
</evidence>
<dbReference type="InterPro" id="IPR029018">
    <property type="entry name" value="Hex-like_dom2"/>
</dbReference>
<dbReference type="GO" id="GO:0005975">
    <property type="term" value="P:carbohydrate metabolic process"/>
    <property type="evidence" value="ECO:0007669"/>
    <property type="project" value="UniProtKB-ARBA"/>
</dbReference>
<proteinExistence type="predicted"/>
<dbReference type="OrthoDB" id="8727830at2"/>
<dbReference type="Pfam" id="PF15979">
    <property type="entry name" value="Glyco_hydro_115"/>
    <property type="match status" value="1"/>
</dbReference>
<dbReference type="Gene3D" id="3.30.379.10">
    <property type="entry name" value="Chitobiase/beta-hexosaminidase domain 2-like"/>
    <property type="match status" value="1"/>
</dbReference>
<dbReference type="Proteomes" id="UP001197684">
    <property type="component" value="Unassembled WGS sequence"/>
</dbReference>
<dbReference type="EMBL" id="QSES01000041">
    <property type="protein sequence ID" value="RGZ88247.1"/>
    <property type="molecule type" value="Genomic_DNA"/>
</dbReference>
<reference evidence="2 6" key="1">
    <citation type="submission" date="2015-09" db="EMBL/GenBank/DDBJ databases">
        <authorList>
            <consortium name="Pathogen Informatics"/>
        </authorList>
    </citation>
    <scope>NUCLEOTIDE SEQUENCE [LARGE SCALE GENOMIC DNA]</scope>
    <source>
        <strain evidence="2 6">2789STDY5834968</strain>
    </source>
</reference>
<dbReference type="Proteomes" id="UP000283721">
    <property type="component" value="Unassembled WGS sequence"/>
</dbReference>
<dbReference type="EMBL" id="WKQP01000002">
    <property type="protein sequence ID" value="MSC58977.1"/>
    <property type="molecule type" value="Genomic_DNA"/>
</dbReference>
<evidence type="ECO:0000313" key="4">
    <source>
        <dbReference type="EMBL" id="MSC58977.1"/>
    </source>
</evidence>
<dbReference type="Proteomes" id="UP000479563">
    <property type="component" value="Unassembled WGS sequence"/>
</dbReference>
<dbReference type="InterPro" id="IPR031924">
    <property type="entry name" value="GH115"/>
</dbReference>
<evidence type="ECO:0000313" key="3">
    <source>
        <dbReference type="EMBL" id="MCB6938080.1"/>
    </source>
</evidence>
<protein>
    <submittedName>
        <fullName evidence="3">Glycosyl hydrolase 115 family protein</fullName>
    </submittedName>
</protein>
<dbReference type="PANTHER" id="PTHR37842:SF2">
    <property type="entry name" value="GYLCOSYL HYDROLASE 115 C-TERMINAL DOMAIN-CONTAINING PROTEIN"/>
    <property type="match status" value="1"/>
</dbReference>
<dbReference type="GO" id="GO:0016787">
    <property type="term" value="F:hydrolase activity"/>
    <property type="evidence" value="ECO:0007669"/>
    <property type="project" value="UniProtKB-KW"/>
</dbReference>
<evidence type="ECO:0000256" key="1">
    <source>
        <dbReference type="ARBA" id="ARBA00022801"/>
    </source>
</evidence>
<evidence type="ECO:0000313" key="8">
    <source>
        <dbReference type="Proteomes" id="UP000479563"/>
    </source>
</evidence>
<dbReference type="EMBL" id="JAJCJK010000007">
    <property type="protein sequence ID" value="MCB6938080.1"/>
    <property type="molecule type" value="Genomic_DNA"/>
</dbReference>